<comment type="caution">
    <text evidence="3">The sequence shown here is derived from an EMBL/GenBank/DDBJ whole genome shotgun (WGS) entry which is preliminary data.</text>
</comment>
<dbReference type="PANTHER" id="PTHR43941">
    <property type="entry name" value="STRUCTURAL MAINTENANCE OF CHROMOSOMES PROTEIN 2"/>
    <property type="match status" value="1"/>
</dbReference>
<sequence>MNFKQFVSTISFYAQIVFCKLLKCCKLCPVITNYYNSMSVKGLKLILKPEDGTKSLQFSPANNTPPGTPKKRFNFASLAQKVMEQKKIDSREKEKNELKTKIEELEEFKAKYEQEKKENEQLQQKIDQSLLSQSDTSKALFRSNELVERLRADNKKKTEQIEKFQSTISHMEDRMRNLEIRASEVEKAELILETTKQNLESTQTQVRARDGEIRRLTKEYEDKTKQLEYANEKIKSLDDKIEDLKFQVRHELMKNENIEKKEIEEKTALLTAARKAVREYKDQTRDYEKTTSDVDHLQNELEVTRYEVNTLKKLMIGKDHLVSQKSKALDLAKEVIQTMQCSANKEQTEKIVRWIDKIGTAATERPKSPHNKMKPYATIHHIKEIDVSRPPYSSDPDCIHHNGKSERPMSGNTFPMRNHSDESRPKTAVVRPTINKSASFKEHSPSRGHSAVSRWHSQKVPNSASKKCENSPKYTSDTKSSKFSPSLDYVIGANNDHYGIVDSEDRRNCQLVKRTHSENSISDSISTSSDITEAMDDDTSLEYVQMLSKLSPKEKDQIISNFVCIGDRLVIQMDYTRENVTCTHRQIRENSSKSETLTFY</sequence>
<proteinExistence type="predicted"/>
<reference evidence="3 4" key="1">
    <citation type="submission" date="2022-12" db="EMBL/GenBank/DDBJ databases">
        <title>Chromosome-level genome of Tegillarca granosa.</title>
        <authorList>
            <person name="Kim J."/>
        </authorList>
    </citation>
    <scope>NUCLEOTIDE SEQUENCE [LARGE SCALE GENOMIC DNA]</scope>
    <source>
        <strain evidence="3">Teg-2019</strain>
        <tissue evidence="3">Adductor muscle</tissue>
    </source>
</reference>
<evidence type="ECO:0000256" key="1">
    <source>
        <dbReference type="SAM" id="Coils"/>
    </source>
</evidence>
<protein>
    <submittedName>
        <fullName evidence="3">Uncharacterized protein</fullName>
    </submittedName>
</protein>
<gene>
    <name evidence="3" type="ORF">KUTeg_020041</name>
</gene>
<keyword evidence="1" id="KW-0175">Coiled coil</keyword>
<accession>A0ABQ9EJS7</accession>
<feature type="region of interest" description="Disordered" evidence="2">
    <location>
        <begin position="401"/>
        <end position="482"/>
    </location>
</feature>
<name>A0ABQ9EJS7_TEGGR</name>
<evidence type="ECO:0000256" key="2">
    <source>
        <dbReference type="SAM" id="MobiDB-lite"/>
    </source>
</evidence>
<organism evidence="3 4">
    <name type="scientific">Tegillarca granosa</name>
    <name type="common">Malaysian cockle</name>
    <name type="synonym">Anadara granosa</name>
    <dbReference type="NCBI Taxonomy" id="220873"/>
    <lineage>
        <taxon>Eukaryota</taxon>
        <taxon>Metazoa</taxon>
        <taxon>Spiralia</taxon>
        <taxon>Lophotrochozoa</taxon>
        <taxon>Mollusca</taxon>
        <taxon>Bivalvia</taxon>
        <taxon>Autobranchia</taxon>
        <taxon>Pteriomorphia</taxon>
        <taxon>Arcoida</taxon>
        <taxon>Arcoidea</taxon>
        <taxon>Arcidae</taxon>
        <taxon>Tegillarca</taxon>
    </lineage>
</organism>
<dbReference type="PANTHER" id="PTHR43941:SF1">
    <property type="entry name" value="STRUCTURAL MAINTENANCE OF CHROMOSOMES PROTEIN 2"/>
    <property type="match status" value="1"/>
</dbReference>
<evidence type="ECO:0000313" key="3">
    <source>
        <dbReference type="EMBL" id="KAJ8303645.1"/>
    </source>
</evidence>
<dbReference type="EMBL" id="JARBDR010000917">
    <property type="protein sequence ID" value="KAJ8303645.1"/>
    <property type="molecule type" value="Genomic_DNA"/>
</dbReference>
<evidence type="ECO:0000313" key="4">
    <source>
        <dbReference type="Proteomes" id="UP001217089"/>
    </source>
</evidence>
<dbReference type="Proteomes" id="UP001217089">
    <property type="component" value="Unassembled WGS sequence"/>
</dbReference>
<feature type="compositionally biased region" description="Polar residues" evidence="2">
    <location>
        <begin position="472"/>
        <end position="482"/>
    </location>
</feature>
<feature type="coiled-coil region" evidence="1">
    <location>
        <begin position="88"/>
        <end position="314"/>
    </location>
</feature>
<keyword evidence="4" id="KW-1185">Reference proteome</keyword>